<feature type="compositionally biased region" description="Polar residues" evidence="2">
    <location>
        <begin position="1"/>
        <end position="25"/>
    </location>
</feature>
<dbReference type="KEGG" id="pshi:SAMEA2665130_2256"/>
<comment type="caution">
    <text evidence="3">The sequence shown here is derived from an EMBL/GenBank/DDBJ whole genome shotgun (WGS) entry which is preliminary data.</text>
</comment>
<name>A0A1A9AZS3_PLESH</name>
<evidence type="ECO:0000256" key="2">
    <source>
        <dbReference type="SAM" id="MobiDB-lite"/>
    </source>
</evidence>
<dbReference type="RefSeq" id="WP_064978074.1">
    <property type="nucleotide sequence ID" value="NZ_CP027852.1"/>
</dbReference>
<dbReference type="InterPro" id="IPR050261">
    <property type="entry name" value="FrsA_esterase"/>
</dbReference>
<evidence type="ECO:0000313" key="3">
    <source>
        <dbReference type="EMBL" id="MBO1107192.1"/>
    </source>
</evidence>
<dbReference type="Proteomes" id="UP000664658">
    <property type="component" value="Unassembled WGS sequence"/>
</dbReference>
<sequence>MSEPINRSQSLFKPQVNQQETSTIARRQPRIANPQINSSLDGRTEPSWYRVLNRPQWIWRGINPIDLEATLARIAVSDAERTQPHLLDTVIGYRSGNWIYEWANQAMQWQQKALDAGDQAQAGEHWLQAALHYSVASYPHLRGDHLAEQVEVLANRAYKEAAHCLGYKVRELSLRHEGHPLQAYLHLPGDEGPYPVVMLCGGLDSLHSDSYRLFREYLAPRGIAMVTMDMPSVGASSRWTLTQDTSCLHQVLLHHLEQEPWVDHHKVVILGIRFGANAALRLAFLEPQRLRGVACLGAVVHHLLCSPRQFDQVPQMYVDMLASRLGIDASAEGLLRAELQSYSLKNQGLLGRRCQVPVLAAGIEGDPFCPEEENRFIAMSSVEGRRLKIPSSPLPTGFQRAMEQIADWIEQKLI</sequence>
<dbReference type="NCBIfam" id="NF003460">
    <property type="entry name" value="PRK05077.1"/>
    <property type="match status" value="1"/>
</dbReference>
<dbReference type="InterPro" id="IPR029058">
    <property type="entry name" value="AB_hydrolase_fold"/>
</dbReference>
<dbReference type="Gene3D" id="3.40.50.1820">
    <property type="entry name" value="alpha/beta hydrolase"/>
    <property type="match status" value="1"/>
</dbReference>
<evidence type="ECO:0000313" key="4">
    <source>
        <dbReference type="Proteomes" id="UP000664658"/>
    </source>
</evidence>
<organism evidence="3 4">
    <name type="scientific">Plesiomonas shigelloides</name>
    <name type="common">Aeromonas shigelloides</name>
    <dbReference type="NCBI Taxonomy" id="703"/>
    <lineage>
        <taxon>Bacteria</taxon>
        <taxon>Pseudomonadati</taxon>
        <taxon>Pseudomonadota</taxon>
        <taxon>Gammaproteobacteria</taxon>
        <taxon>Enterobacterales</taxon>
        <taxon>Enterobacteriaceae</taxon>
        <taxon>Plesiomonas</taxon>
    </lineage>
</organism>
<reference evidence="3" key="1">
    <citation type="submission" date="2021-03" db="EMBL/GenBank/DDBJ databases">
        <title>Plesiomonas shigelloides zfcc0051, isolated from zebrafish feces.</title>
        <authorList>
            <person name="Vanderhoek Z."/>
            <person name="Gaulke C."/>
        </authorList>
    </citation>
    <scope>NUCLEOTIDE SEQUENCE</scope>
    <source>
        <strain evidence="3">Zfcc0051</strain>
    </source>
</reference>
<dbReference type="EMBL" id="JAFNAA010000002">
    <property type="protein sequence ID" value="MBO1107192.1"/>
    <property type="molecule type" value="Genomic_DNA"/>
</dbReference>
<feature type="region of interest" description="Disordered" evidence="2">
    <location>
        <begin position="1"/>
        <end position="39"/>
    </location>
</feature>
<dbReference type="PANTHER" id="PTHR22946:SF4">
    <property type="entry name" value="ESTERASE FRSA"/>
    <property type="match status" value="1"/>
</dbReference>
<accession>A0A1A9AZS3</accession>
<dbReference type="GO" id="GO:0016787">
    <property type="term" value="F:hydrolase activity"/>
    <property type="evidence" value="ECO:0007669"/>
    <property type="project" value="UniProtKB-KW"/>
</dbReference>
<gene>
    <name evidence="3" type="primary">frsA</name>
    <name evidence="3" type="ORF">J2R62_02995</name>
</gene>
<keyword evidence="1" id="KW-0378">Hydrolase</keyword>
<evidence type="ECO:0000256" key="1">
    <source>
        <dbReference type="ARBA" id="ARBA00022801"/>
    </source>
</evidence>
<dbReference type="AlphaFoldDB" id="A0A1A9AZS3"/>
<dbReference type="SUPFAM" id="SSF53474">
    <property type="entry name" value="alpha/beta-Hydrolases"/>
    <property type="match status" value="1"/>
</dbReference>
<dbReference type="PANTHER" id="PTHR22946">
    <property type="entry name" value="DIENELACTONE HYDROLASE DOMAIN-CONTAINING PROTEIN-RELATED"/>
    <property type="match status" value="1"/>
</dbReference>
<dbReference type="InterPro" id="IPR010520">
    <property type="entry name" value="FrsA-like"/>
</dbReference>
<proteinExistence type="predicted"/>
<dbReference type="Pfam" id="PF06500">
    <property type="entry name" value="FrsA-like"/>
    <property type="match status" value="1"/>
</dbReference>
<protein>
    <submittedName>
        <fullName evidence="3">Esterase FrsA</fullName>
    </submittedName>
</protein>